<feature type="chain" id="PRO_5041371265" description="Ricin B lectin domain-containing protein" evidence="2">
    <location>
        <begin position="18"/>
        <end position="506"/>
    </location>
</feature>
<evidence type="ECO:0000256" key="2">
    <source>
        <dbReference type="SAM" id="SignalP"/>
    </source>
</evidence>
<evidence type="ECO:0008006" key="5">
    <source>
        <dbReference type="Google" id="ProtNLM"/>
    </source>
</evidence>
<evidence type="ECO:0000256" key="1">
    <source>
        <dbReference type="SAM" id="MobiDB-lite"/>
    </source>
</evidence>
<evidence type="ECO:0000313" key="4">
    <source>
        <dbReference type="Proteomes" id="UP001175261"/>
    </source>
</evidence>
<dbReference type="CDD" id="cd00161">
    <property type="entry name" value="beta-trefoil_Ricin-like"/>
    <property type="match status" value="1"/>
</dbReference>
<feature type="compositionally biased region" description="Basic residues" evidence="1">
    <location>
        <begin position="251"/>
        <end position="268"/>
    </location>
</feature>
<accession>A0AA39GLU0</accession>
<dbReference type="PROSITE" id="PS50231">
    <property type="entry name" value="RICIN_B_LECTIN"/>
    <property type="match status" value="2"/>
</dbReference>
<sequence length="506" mass="53077">MKYNISNILLFAGATLATPLIGRQVNELNQEAFEEAHKRDDTATRAFSSVAIKTSDGRCLSVDKLSGDFRANLTPVQVVDCGTTDGESWDIITSGVHNNRNGQMLVVSTLTQACLNFDPRRAAGNQVLLFSCGGRADGSGEVTESQLFAFNGSAGPLTLTPGNANGQCVTSDGNALGIAACVNGNRDQSFTIGGAPSEGNAGGDPASSKPAASKNPVQGTPTVSEAPVQDTRVPEAPVQDTPPTTAAPKPVRTKIRKSKKHRKHRKTRCSVTAGVATETSSVATSSTPEVVAVTTTAPDEETSTTAASTEASTGTATERVPVSRAGGFLDPSAAAEAQQFDKTATRLIESVNIRAPDGRCLFVDPTAGDFRENLIPIELRKCDEEPGQKFDLISKGKHNNGDAGRVLLSSVLTNGCISFDNRRPAGDTVTIFSCGGRANGEGETDNAQLYPFKEDDIPETPVDTLNIVLEPLSGNDKFCLVAGKDRLESTSCNGAASQVFEIVEVL</sequence>
<keyword evidence="4" id="KW-1185">Reference proteome</keyword>
<proteinExistence type="predicted"/>
<reference evidence="3" key="1">
    <citation type="submission" date="2022-10" db="EMBL/GenBank/DDBJ databases">
        <title>Determination and structural analysis of whole genome sequence of Sarocladium strictum F4-1.</title>
        <authorList>
            <person name="Hu L."/>
            <person name="Jiang Y."/>
        </authorList>
    </citation>
    <scope>NUCLEOTIDE SEQUENCE</scope>
    <source>
        <strain evidence="3">F4-1</strain>
    </source>
</reference>
<feature type="region of interest" description="Disordered" evidence="1">
    <location>
        <begin position="192"/>
        <end position="318"/>
    </location>
</feature>
<comment type="caution">
    <text evidence="3">The sequence shown here is derived from an EMBL/GenBank/DDBJ whole genome shotgun (WGS) entry which is preliminary data.</text>
</comment>
<dbReference type="AlphaFoldDB" id="A0AA39GLU0"/>
<gene>
    <name evidence="3" type="ORF">NLU13_4622</name>
</gene>
<protein>
    <recommendedName>
        <fullName evidence="5">Ricin B lectin domain-containing protein</fullName>
    </recommendedName>
</protein>
<organism evidence="3 4">
    <name type="scientific">Sarocladium strictum</name>
    <name type="common">Black bundle disease fungus</name>
    <name type="synonym">Acremonium strictum</name>
    <dbReference type="NCBI Taxonomy" id="5046"/>
    <lineage>
        <taxon>Eukaryota</taxon>
        <taxon>Fungi</taxon>
        <taxon>Dikarya</taxon>
        <taxon>Ascomycota</taxon>
        <taxon>Pezizomycotina</taxon>
        <taxon>Sordariomycetes</taxon>
        <taxon>Hypocreomycetidae</taxon>
        <taxon>Hypocreales</taxon>
        <taxon>Sarocladiaceae</taxon>
        <taxon>Sarocladium</taxon>
    </lineage>
</organism>
<name>A0AA39GLU0_SARSR</name>
<feature type="compositionally biased region" description="Low complexity" evidence="1">
    <location>
        <begin position="270"/>
        <end position="318"/>
    </location>
</feature>
<evidence type="ECO:0000313" key="3">
    <source>
        <dbReference type="EMBL" id="KAK0388377.1"/>
    </source>
</evidence>
<dbReference type="SUPFAM" id="SSF50370">
    <property type="entry name" value="Ricin B-like lectins"/>
    <property type="match status" value="2"/>
</dbReference>
<dbReference type="Gene3D" id="2.80.10.50">
    <property type="match status" value="1"/>
</dbReference>
<dbReference type="EMBL" id="JAPDFR010000003">
    <property type="protein sequence ID" value="KAK0388377.1"/>
    <property type="molecule type" value="Genomic_DNA"/>
</dbReference>
<dbReference type="InterPro" id="IPR035992">
    <property type="entry name" value="Ricin_B-like_lectins"/>
</dbReference>
<feature type="signal peptide" evidence="2">
    <location>
        <begin position="1"/>
        <end position="17"/>
    </location>
</feature>
<dbReference type="Proteomes" id="UP001175261">
    <property type="component" value="Unassembled WGS sequence"/>
</dbReference>
<keyword evidence="2" id="KW-0732">Signal</keyword>